<keyword evidence="5 8" id="KW-1133">Transmembrane helix</keyword>
<dbReference type="CDD" id="cd06261">
    <property type="entry name" value="TM_PBP2"/>
    <property type="match status" value="1"/>
</dbReference>
<feature type="transmembrane region" description="Helical" evidence="8">
    <location>
        <begin position="350"/>
        <end position="369"/>
    </location>
</feature>
<evidence type="ECO:0000313" key="11">
    <source>
        <dbReference type="Proteomes" id="UP000809621"/>
    </source>
</evidence>
<feature type="transmembrane region" description="Helical" evidence="8">
    <location>
        <begin position="381"/>
        <end position="406"/>
    </location>
</feature>
<reference evidence="10 11" key="1">
    <citation type="submission" date="2021-02" db="EMBL/GenBank/DDBJ databases">
        <authorList>
            <person name="Park J.-S."/>
        </authorList>
    </citation>
    <scope>NUCLEOTIDE SEQUENCE [LARGE SCALE GENOMIC DNA]</scope>
    <source>
        <strain evidence="10 11">188UL20-2</strain>
    </source>
</reference>
<comment type="caution">
    <text evidence="10">The sequence shown here is derived from an EMBL/GenBank/DDBJ whole genome shotgun (WGS) entry which is preliminary data.</text>
</comment>
<evidence type="ECO:0000256" key="3">
    <source>
        <dbReference type="ARBA" id="ARBA00022475"/>
    </source>
</evidence>
<dbReference type="InterPro" id="IPR000515">
    <property type="entry name" value="MetI-like"/>
</dbReference>
<feature type="domain" description="ABC transmembrane type-1" evidence="9">
    <location>
        <begin position="347"/>
        <end position="532"/>
    </location>
</feature>
<feature type="transmembrane region" description="Helical" evidence="8">
    <location>
        <begin position="7"/>
        <end position="31"/>
    </location>
</feature>
<evidence type="ECO:0000259" key="9">
    <source>
        <dbReference type="PROSITE" id="PS50928"/>
    </source>
</evidence>
<evidence type="ECO:0000256" key="2">
    <source>
        <dbReference type="ARBA" id="ARBA00022448"/>
    </source>
</evidence>
<feature type="transmembrane region" description="Helical" evidence="8">
    <location>
        <begin position="464"/>
        <end position="485"/>
    </location>
</feature>
<proteinExistence type="predicted"/>
<feature type="transmembrane region" description="Helical" evidence="8">
    <location>
        <begin position="145"/>
        <end position="167"/>
    </location>
</feature>
<feature type="transmembrane region" description="Helical" evidence="8">
    <location>
        <begin position="58"/>
        <end position="80"/>
    </location>
</feature>
<organism evidence="10 11">
    <name type="scientific">Vibrio ulleungensis</name>
    <dbReference type="NCBI Taxonomy" id="2807619"/>
    <lineage>
        <taxon>Bacteria</taxon>
        <taxon>Pseudomonadati</taxon>
        <taxon>Pseudomonadota</taxon>
        <taxon>Gammaproteobacteria</taxon>
        <taxon>Vibrionales</taxon>
        <taxon>Vibrionaceae</taxon>
        <taxon>Vibrio</taxon>
    </lineage>
</organism>
<name>A0ABS2HP86_9VIBR</name>
<dbReference type="PANTHER" id="PTHR30183:SF6">
    <property type="entry name" value="INNER MEMBRANE ABC TRANSPORTER PERMEASE PROTEIN YNJC"/>
    <property type="match status" value="1"/>
</dbReference>
<dbReference type="PANTHER" id="PTHR30183">
    <property type="entry name" value="MOLYBDENUM TRANSPORT SYSTEM PERMEASE PROTEIN MODB"/>
    <property type="match status" value="1"/>
</dbReference>
<dbReference type="PROSITE" id="PS50928">
    <property type="entry name" value="ABC_TM1"/>
    <property type="match status" value="2"/>
</dbReference>
<sequence>MYRTLGWLIASLSILPLIPGIFGVIASALGYMPMLGLNHVGIDYWNMVWQWPGVERSLSITIVTATVSTVLSVYFCFSILHRSWDSHRMTSLLRWLSPMLAFPHVGFAIGFALLWAPTGFIARIIEPLFSDSPFFEWFVKDPYGIGLIFILILKETPFLLLMSLSVLSQIPYAKLLPVASGLGYSKSQFWWKVILPIWLPKMRFAIFSVLAYGISVVDVALIIGPTQPTSFAVLVWQWFNEPQLELLPRAASGAVVLAVVTLLSLTAYWLLEKALLNRWNSWQFSGKKALWTVGNTPYRFIQIMYLFIIPLLVVWSVAKRWRFPDIMPTSWSWQFWQNEWHSLSTTLWDSTLLAFITAAVATVLTATLLQLQSKGRFKLPLIVILIPLVIPQLSLLFGLQITALVIAPDNHLFWVIWAHLFFALPYVYLSLKGPWLAYEERYSQVSLSLGKSPLYTFIAVKCRLLAPPLLFAWAIGASVSLAQYLPTLMLGGGRITTITTEAVALTSGSDRRIMAIYGLWQTLLPLIFYSIAMLASVWLNKSASKRAVSTRHSTLTSQQQRASDDTFNTVPTNKS</sequence>
<dbReference type="Gene3D" id="1.10.3720.10">
    <property type="entry name" value="MetI-like"/>
    <property type="match status" value="2"/>
</dbReference>
<feature type="region of interest" description="Disordered" evidence="7">
    <location>
        <begin position="550"/>
        <end position="575"/>
    </location>
</feature>
<dbReference type="Proteomes" id="UP000809621">
    <property type="component" value="Unassembled WGS sequence"/>
</dbReference>
<evidence type="ECO:0000256" key="1">
    <source>
        <dbReference type="ARBA" id="ARBA00004651"/>
    </source>
</evidence>
<keyword evidence="2" id="KW-0813">Transport</keyword>
<feature type="transmembrane region" description="Helical" evidence="8">
    <location>
        <begin position="300"/>
        <end position="318"/>
    </location>
</feature>
<feature type="transmembrane region" description="Helical" evidence="8">
    <location>
        <begin position="412"/>
        <end position="431"/>
    </location>
</feature>
<feature type="transmembrane region" description="Helical" evidence="8">
    <location>
        <begin position="515"/>
        <end position="539"/>
    </location>
</feature>
<dbReference type="RefSeq" id="WP_205159914.1">
    <property type="nucleotide sequence ID" value="NZ_JAFEUM010000011.1"/>
</dbReference>
<accession>A0ABS2HP86</accession>
<dbReference type="SUPFAM" id="SSF161098">
    <property type="entry name" value="MetI-like"/>
    <property type="match status" value="2"/>
</dbReference>
<feature type="transmembrane region" description="Helical" evidence="8">
    <location>
        <begin position="101"/>
        <end position="125"/>
    </location>
</feature>
<gene>
    <name evidence="10" type="ORF">JQC93_18995</name>
</gene>
<comment type="subcellular location">
    <subcellularLocation>
        <location evidence="1">Cell membrane</location>
        <topology evidence="1">Multi-pass membrane protein</topology>
    </subcellularLocation>
</comment>
<feature type="domain" description="ABC transmembrane type-1" evidence="9">
    <location>
        <begin position="54"/>
        <end position="268"/>
    </location>
</feature>
<evidence type="ECO:0000313" key="10">
    <source>
        <dbReference type="EMBL" id="MBM7038467.1"/>
    </source>
</evidence>
<keyword evidence="11" id="KW-1185">Reference proteome</keyword>
<keyword evidence="6 8" id="KW-0472">Membrane</keyword>
<evidence type="ECO:0000256" key="6">
    <source>
        <dbReference type="ARBA" id="ARBA00023136"/>
    </source>
</evidence>
<dbReference type="InterPro" id="IPR035906">
    <property type="entry name" value="MetI-like_sf"/>
</dbReference>
<evidence type="ECO:0000256" key="5">
    <source>
        <dbReference type="ARBA" id="ARBA00022989"/>
    </source>
</evidence>
<feature type="transmembrane region" description="Helical" evidence="8">
    <location>
        <begin position="204"/>
        <end position="226"/>
    </location>
</feature>
<keyword evidence="3" id="KW-1003">Cell membrane</keyword>
<keyword evidence="4 8" id="KW-0812">Transmembrane</keyword>
<evidence type="ECO:0000256" key="7">
    <source>
        <dbReference type="SAM" id="MobiDB-lite"/>
    </source>
</evidence>
<feature type="transmembrane region" description="Helical" evidence="8">
    <location>
        <begin position="246"/>
        <end position="271"/>
    </location>
</feature>
<protein>
    <submittedName>
        <fullName evidence="10">Thiamine ABC transporter permease</fullName>
    </submittedName>
</protein>
<evidence type="ECO:0000256" key="8">
    <source>
        <dbReference type="SAM" id="Phobius"/>
    </source>
</evidence>
<dbReference type="EMBL" id="JAFEUM010000011">
    <property type="protein sequence ID" value="MBM7038467.1"/>
    <property type="molecule type" value="Genomic_DNA"/>
</dbReference>
<evidence type="ECO:0000256" key="4">
    <source>
        <dbReference type="ARBA" id="ARBA00022692"/>
    </source>
</evidence>